<organism evidence="1">
    <name type="scientific">freshwater metagenome</name>
    <dbReference type="NCBI Taxonomy" id="449393"/>
    <lineage>
        <taxon>unclassified sequences</taxon>
        <taxon>metagenomes</taxon>
        <taxon>ecological metagenomes</taxon>
    </lineage>
</organism>
<name>A0A6J6UVS7_9ZZZZ</name>
<accession>A0A6J6UVS7</accession>
<dbReference type="AlphaFoldDB" id="A0A6J6UVS7"/>
<sequence length="56" mass="6462">MEAEVFNKVLRAEFLKRALFKRKLSNVRYHVDLGQSPGIRVDIALQWLLTCTEIGS</sequence>
<protein>
    <submittedName>
        <fullName evidence="1">Unannotated protein</fullName>
    </submittedName>
</protein>
<dbReference type="EMBL" id="CAEZYU010000176">
    <property type="protein sequence ID" value="CAB4762739.1"/>
    <property type="molecule type" value="Genomic_DNA"/>
</dbReference>
<gene>
    <name evidence="1" type="ORF">UFOPK2766_02317</name>
</gene>
<evidence type="ECO:0000313" key="1">
    <source>
        <dbReference type="EMBL" id="CAB4762739.1"/>
    </source>
</evidence>
<reference evidence="1" key="1">
    <citation type="submission" date="2020-05" db="EMBL/GenBank/DDBJ databases">
        <authorList>
            <person name="Chiriac C."/>
            <person name="Salcher M."/>
            <person name="Ghai R."/>
            <person name="Kavagutti S V."/>
        </authorList>
    </citation>
    <scope>NUCLEOTIDE SEQUENCE</scope>
</reference>
<proteinExistence type="predicted"/>